<feature type="region of interest" description="Disordered" evidence="1">
    <location>
        <begin position="116"/>
        <end position="163"/>
    </location>
</feature>
<evidence type="ECO:0000259" key="3">
    <source>
        <dbReference type="Pfam" id="PF12319"/>
    </source>
</evidence>
<protein>
    <submittedName>
        <fullName evidence="4">Tryptophan-rich antigen (Pv-fam-a)</fullName>
    </submittedName>
</protein>
<dbReference type="EMBL" id="FLQU01000675">
    <property type="protein sequence ID" value="SBS89047.1"/>
    <property type="molecule type" value="Genomic_DNA"/>
</dbReference>
<dbReference type="Pfam" id="PF12319">
    <property type="entry name" value="TryThrA_C"/>
    <property type="match status" value="1"/>
</dbReference>
<evidence type="ECO:0000313" key="5">
    <source>
        <dbReference type="Proteomes" id="UP000078560"/>
    </source>
</evidence>
<organism evidence="4 5">
    <name type="scientific">Plasmodium ovale curtisi</name>
    <dbReference type="NCBI Taxonomy" id="864141"/>
    <lineage>
        <taxon>Eukaryota</taxon>
        <taxon>Sar</taxon>
        <taxon>Alveolata</taxon>
        <taxon>Apicomplexa</taxon>
        <taxon>Aconoidasida</taxon>
        <taxon>Haemosporida</taxon>
        <taxon>Plasmodiidae</taxon>
        <taxon>Plasmodium</taxon>
        <taxon>Plasmodium (Plasmodium)</taxon>
    </lineage>
</organism>
<gene>
    <name evidence="4" type="ORF">POVCU2_0051950</name>
</gene>
<proteinExistence type="predicted"/>
<feature type="domain" description="Tryptophan/threonine-rich plasmodium antigen C-terminal" evidence="3">
    <location>
        <begin position="481"/>
        <end position="694"/>
    </location>
</feature>
<feature type="transmembrane region" description="Helical" evidence="2">
    <location>
        <begin position="36"/>
        <end position="58"/>
    </location>
</feature>
<dbReference type="AlphaFoldDB" id="A0A1A8WAN6"/>
<feature type="compositionally biased region" description="Basic and acidic residues" evidence="1">
    <location>
        <begin position="186"/>
        <end position="206"/>
    </location>
</feature>
<dbReference type="Proteomes" id="UP000078560">
    <property type="component" value="Unassembled WGS sequence"/>
</dbReference>
<evidence type="ECO:0000256" key="1">
    <source>
        <dbReference type="SAM" id="MobiDB-lite"/>
    </source>
</evidence>
<keyword evidence="2" id="KW-0472">Membrane</keyword>
<feature type="region of interest" description="Disordered" evidence="1">
    <location>
        <begin position="186"/>
        <end position="215"/>
    </location>
</feature>
<keyword evidence="2" id="KW-1133">Transmembrane helix</keyword>
<feature type="region of interest" description="Disordered" evidence="1">
    <location>
        <begin position="292"/>
        <end position="410"/>
    </location>
</feature>
<reference evidence="5" key="1">
    <citation type="submission" date="2016-05" db="EMBL/GenBank/DDBJ databases">
        <authorList>
            <person name="Naeem Raeece"/>
        </authorList>
    </citation>
    <scope>NUCLEOTIDE SEQUENCE [LARGE SCALE GENOMIC DNA]</scope>
</reference>
<feature type="compositionally biased region" description="Basic and acidic residues" evidence="1">
    <location>
        <begin position="293"/>
        <end position="410"/>
    </location>
</feature>
<sequence>MEPLQNVQEYNANNFASALTLENVTNSIYSNIRENLFPSCIYITLFITSFAIIVKYYYPDILKRVGENAQLLYDLKDRTEDTKDMALKIIDKVKNSVRNTMLEYIVALENKIKSDDNEKKVEQDTAEKETKDESVKDPYDFKGGAKDKSSEDRKDAKEEETKNKIIEEFPMDIQGDSIVKWRKKELSEGNKEVEKDEGKEGIEGAKKTGTSDNYTIRGTIDTHIEGKIESKARKEWKLVQQKISQLKKIETKMKIIEEKPNATELMKPKIIEKKKRKTVEEVKPKVISQIKPKSIEDKKSKTIEPAKPKTLEPVKPKTVEPIKRKTIEGKKSKTVEEAKRTALEKKPRAIEDKKHKAIDDKQPKRVVEKKYKTTEKTTHKTNEETRPKTIEEKKCKENTETESGTSEKMRYEMNEEAKKWISGAITYEVNKEKKKEPKKEKKLIKKKIKKSLNKLRKDDDNLKDDEYSSSLTEEWKINERDKWMQKLDEEWKLFKLSMENKVNEWLKEKDKDWDSWRTQMKNKWMHYNENMDAQYNTNVYKECHTWDETGWKTWIKANGRKLMETDWINWVNESEWKLNELFNYEWSQWKYKKLFDWETSDWKCEESDQWYNWQQANLAKWLHKKKKKKYRKWKVRIRREKEEWDQWVYQKELLNSKFKMNQWLKWKNDKRSSFNDWVESFINEWISGQQWNVWLTERRNSHSKRNILTN</sequence>
<evidence type="ECO:0000313" key="4">
    <source>
        <dbReference type="EMBL" id="SBS89047.1"/>
    </source>
</evidence>
<name>A0A1A8WAN6_PLAOA</name>
<keyword evidence="2" id="KW-0812">Transmembrane</keyword>
<evidence type="ECO:0000256" key="2">
    <source>
        <dbReference type="SAM" id="Phobius"/>
    </source>
</evidence>
<accession>A0A1A8WAN6</accession>
<dbReference type="InterPro" id="IPR022089">
    <property type="entry name" value="Plasmodium-antigen_C"/>
</dbReference>